<gene>
    <name evidence="1" type="ORF">MNEG_5817</name>
</gene>
<organism evidence="1 2">
    <name type="scientific">Monoraphidium neglectum</name>
    <dbReference type="NCBI Taxonomy" id="145388"/>
    <lineage>
        <taxon>Eukaryota</taxon>
        <taxon>Viridiplantae</taxon>
        <taxon>Chlorophyta</taxon>
        <taxon>core chlorophytes</taxon>
        <taxon>Chlorophyceae</taxon>
        <taxon>CS clade</taxon>
        <taxon>Sphaeropleales</taxon>
        <taxon>Selenastraceae</taxon>
        <taxon>Monoraphidium</taxon>
    </lineage>
</organism>
<dbReference type="GeneID" id="25738694"/>
<dbReference type="Proteomes" id="UP000054498">
    <property type="component" value="Unassembled WGS sequence"/>
</dbReference>
<dbReference type="EMBL" id="KK101112">
    <property type="protein sequence ID" value="KIZ02140.1"/>
    <property type="molecule type" value="Genomic_DNA"/>
</dbReference>
<proteinExistence type="predicted"/>
<dbReference type="AlphaFoldDB" id="A0A0D2MGC6"/>
<keyword evidence="2" id="KW-1185">Reference proteome</keyword>
<protein>
    <submittedName>
        <fullName evidence="1">Uncharacterized protein</fullName>
    </submittedName>
</protein>
<dbReference type="KEGG" id="mng:MNEG_5817"/>
<reference evidence="1 2" key="1">
    <citation type="journal article" date="2013" name="BMC Genomics">
        <title>Reconstruction of the lipid metabolism for the microalga Monoraphidium neglectum from its genome sequence reveals characteristics suitable for biofuel production.</title>
        <authorList>
            <person name="Bogen C."/>
            <person name="Al-Dilaimi A."/>
            <person name="Albersmeier A."/>
            <person name="Wichmann J."/>
            <person name="Grundmann M."/>
            <person name="Rupp O."/>
            <person name="Lauersen K.J."/>
            <person name="Blifernez-Klassen O."/>
            <person name="Kalinowski J."/>
            <person name="Goesmann A."/>
            <person name="Mussgnug J.H."/>
            <person name="Kruse O."/>
        </authorList>
    </citation>
    <scope>NUCLEOTIDE SEQUENCE [LARGE SCALE GENOMIC DNA]</scope>
    <source>
        <strain evidence="1 2">SAG 48.87</strain>
    </source>
</reference>
<dbReference type="RefSeq" id="XP_013901159.1">
    <property type="nucleotide sequence ID" value="XM_014045705.1"/>
</dbReference>
<evidence type="ECO:0000313" key="1">
    <source>
        <dbReference type="EMBL" id="KIZ02140.1"/>
    </source>
</evidence>
<evidence type="ECO:0000313" key="2">
    <source>
        <dbReference type="Proteomes" id="UP000054498"/>
    </source>
</evidence>
<sequence length="159" mass="16409">MAVVNVGCGGDTLTSGSINVLPSNGRVAVTLKGASQINLYEVYWLPFGAPFSSAYLIGNIATDCRGNSISPTARPIANGREALATLNLGPRLSAAAPALSSGVFLLYSRGPYGGSAVRCKPTTFNTVVSPTDSSRTNAFANPAVNLNSSIVQFMSGYQT</sequence>
<accession>A0A0D2MGC6</accession>
<name>A0A0D2MGC6_9CHLO</name>